<dbReference type="AlphaFoldDB" id="A0A836CH83"/>
<organism evidence="2 3">
    <name type="scientific">Tribonema minus</name>
    <dbReference type="NCBI Taxonomy" id="303371"/>
    <lineage>
        <taxon>Eukaryota</taxon>
        <taxon>Sar</taxon>
        <taxon>Stramenopiles</taxon>
        <taxon>Ochrophyta</taxon>
        <taxon>PX clade</taxon>
        <taxon>Xanthophyceae</taxon>
        <taxon>Tribonematales</taxon>
        <taxon>Tribonemataceae</taxon>
        <taxon>Tribonema</taxon>
    </lineage>
</organism>
<evidence type="ECO:0000256" key="1">
    <source>
        <dbReference type="SAM" id="MobiDB-lite"/>
    </source>
</evidence>
<feature type="region of interest" description="Disordered" evidence="1">
    <location>
        <begin position="89"/>
        <end position="122"/>
    </location>
</feature>
<keyword evidence="3" id="KW-1185">Reference proteome</keyword>
<gene>
    <name evidence="2" type="ORF">JKP88DRAFT_289254</name>
</gene>
<dbReference type="EMBL" id="JAFCMP010000132">
    <property type="protein sequence ID" value="KAG5185439.1"/>
    <property type="molecule type" value="Genomic_DNA"/>
</dbReference>
<sequence>MHKRGDNGLRWSGLGGSLDLLRDIISTQGVTGLFAGLKASCWGFVPAFGALCAARLLVYMITGSSSHAAVQRRKRKALLRGLLSSVSRRAALPPPDHERGSTGSMVGGSGGGGGGANGSSGGSAAGHSLLGGLPSYQQPLSKAPYTRWAPLMPSVI</sequence>
<dbReference type="Proteomes" id="UP000664859">
    <property type="component" value="Unassembled WGS sequence"/>
</dbReference>
<reference evidence="2" key="1">
    <citation type="submission" date="2021-02" db="EMBL/GenBank/DDBJ databases">
        <title>First Annotated Genome of the Yellow-green Alga Tribonema minus.</title>
        <authorList>
            <person name="Mahan K.M."/>
        </authorList>
    </citation>
    <scope>NUCLEOTIDE SEQUENCE</scope>
    <source>
        <strain evidence="2">UTEX B ZZ1240</strain>
    </source>
</reference>
<feature type="compositionally biased region" description="Gly residues" evidence="1">
    <location>
        <begin position="105"/>
        <end position="122"/>
    </location>
</feature>
<proteinExistence type="predicted"/>
<accession>A0A836CH83</accession>
<protein>
    <submittedName>
        <fullName evidence="2">Uncharacterized protein</fullName>
    </submittedName>
</protein>
<evidence type="ECO:0000313" key="3">
    <source>
        <dbReference type="Proteomes" id="UP000664859"/>
    </source>
</evidence>
<comment type="caution">
    <text evidence="2">The sequence shown here is derived from an EMBL/GenBank/DDBJ whole genome shotgun (WGS) entry which is preliminary data.</text>
</comment>
<evidence type="ECO:0000313" key="2">
    <source>
        <dbReference type="EMBL" id="KAG5185439.1"/>
    </source>
</evidence>
<name>A0A836CH83_9STRA</name>